<dbReference type="SUPFAM" id="SSF54211">
    <property type="entry name" value="Ribosomal protein S5 domain 2-like"/>
    <property type="match status" value="1"/>
</dbReference>
<dbReference type="InterPro" id="IPR013750">
    <property type="entry name" value="GHMP_kinase_C_dom"/>
</dbReference>
<dbReference type="KEGG" id="bgok:Pr1d_28070"/>
<evidence type="ECO:0000259" key="2">
    <source>
        <dbReference type="Pfam" id="PF08544"/>
    </source>
</evidence>
<keyword evidence="4" id="KW-1185">Reference proteome</keyword>
<organism evidence="3 4">
    <name type="scientific">Bythopirellula goksoeyrii</name>
    <dbReference type="NCBI Taxonomy" id="1400387"/>
    <lineage>
        <taxon>Bacteria</taxon>
        <taxon>Pseudomonadati</taxon>
        <taxon>Planctomycetota</taxon>
        <taxon>Planctomycetia</taxon>
        <taxon>Pirellulales</taxon>
        <taxon>Lacipirellulaceae</taxon>
        <taxon>Bythopirellula</taxon>
    </lineage>
</organism>
<dbReference type="PIRSF" id="PIRSF004884">
    <property type="entry name" value="Sugar_kin_arch"/>
    <property type="match status" value="1"/>
</dbReference>
<dbReference type="PANTHER" id="PTHR20861">
    <property type="entry name" value="HOMOSERINE/4-DIPHOSPHOCYTIDYL-2-C-METHYL-D-ERYTHRITOL KINASE"/>
    <property type="match status" value="1"/>
</dbReference>
<evidence type="ECO:0000313" key="3">
    <source>
        <dbReference type="EMBL" id="QEG35506.1"/>
    </source>
</evidence>
<dbReference type="Pfam" id="PF08544">
    <property type="entry name" value="GHMP_kinases_C"/>
    <property type="match status" value="1"/>
</dbReference>
<protein>
    <recommendedName>
        <fullName evidence="2">GHMP kinase C-terminal domain-containing protein</fullName>
    </recommendedName>
</protein>
<proteinExistence type="predicted"/>
<dbReference type="EMBL" id="CP042913">
    <property type="protein sequence ID" value="QEG35506.1"/>
    <property type="molecule type" value="Genomic_DNA"/>
</dbReference>
<dbReference type="AlphaFoldDB" id="A0A5B9QF25"/>
<accession>A0A5B9QF25</accession>
<keyword evidence="1" id="KW-0808">Transferase</keyword>
<gene>
    <name evidence="3" type="ORF">Pr1d_28070</name>
</gene>
<dbReference type="InterPro" id="IPR004422">
    <property type="entry name" value="RFAP_synthase"/>
</dbReference>
<evidence type="ECO:0000256" key="1">
    <source>
        <dbReference type="ARBA" id="ARBA00022679"/>
    </source>
</evidence>
<feature type="domain" description="GHMP kinase C-terminal" evidence="2">
    <location>
        <begin position="214"/>
        <end position="296"/>
    </location>
</feature>
<name>A0A5B9QF25_9BACT</name>
<dbReference type="PANTHER" id="PTHR20861:SF6">
    <property type="entry name" value="BETA-RIBOFURANOSYLPHENOL 5'-PHOSPHATE SYNTHASE"/>
    <property type="match status" value="1"/>
</dbReference>
<sequence>MSRRVLVRTPCRLHFGLTSLGHSCERPQFGGVGVMIDVPGVHLEIVPAKRFGIEGPLSERVAYFSNSIFHRLQFSFPPELCIQVLSAPREHTGLGVGSQLGLAVAAGLAESLGFPWRDPSRLCQLTGRGRRSAVGTYGFLMGGLVVDGGHLQHEPLGRLTYHGALPDDWHFVLLTPPSLEGLSGKDEDLTIADLPQVSVEVTQQLESLVADEIIPAVEATDFELFSQSIYQFGCIAGDCFAAAQGGTFYSPATARLVAWLREIGFQGVGQSSWGPTIFAMTPSLKEAHRLKTAAKAHEIYSDYEIQLGPASNTGVQVEVFD</sequence>
<evidence type="ECO:0000313" key="4">
    <source>
        <dbReference type="Proteomes" id="UP000323917"/>
    </source>
</evidence>
<reference evidence="3 4" key="1">
    <citation type="submission" date="2019-08" db="EMBL/GenBank/DDBJ databases">
        <title>Deep-cultivation of Planctomycetes and their phenomic and genomic characterization uncovers novel biology.</title>
        <authorList>
            <person name="Wiegand S."/>
            <person name="Jogler M."/>
            <person name="Boedeker C."/>
            <person name="Pinto D."/>
            <person name="Vollmers J."/>
            <person name="Rivas-Marin E."/>
            <person name="Kohn T."/>
            <person name="Peeters S.H."/>
            <person name="Heuer A."/>
            <person name="Rast P."/>
            <person name="Oberbeckmann S."/>
            <person name="Bunk B."/>
            <person name="Jeske O."/>
            <person name="Meyerdierks A."/>
            <person name="Storesund J.E."/>
            <person name="Kallscheuer N."/>
            <person name="Luecker S."/>
            <person name="Lage O.M."/>
            <person name="Pohl T."/>
            <person name="Merkel B.J."/>
            <person name="Hornburger P."/>
            <person name="Mueller R.-W."/>
            <person name="Bruemmer F."/>
            <person name="Labrenz M."/>
            <person name="Spormann A.M."/>
            <person name="Op den Camp H."/>
            <person name="Overmann J."/>
            <person name="Amann R."/>
            <person name="Jetten M.S.M."/>
            <person name="Mascher T."/>
            <person name="Medema M.H."/>
            <person name="Devos D.P."/>
            <person name="Kaster A.-K."/>
            <person name="Ovreas L."/>
            <person name="Rohde M."/>
            <person name="Galperin M.Y."/>
            <person name="Jogler C."/>
        </authorList>
    </citation>
    <scope>NUCLEOTIDE SEQUENCE [LARGE SCALE GENOMIC DNA]</scope>
    <source>
        <strain evidence="3 4">Pr1d</strain>
    </source>
</reference>
<dbReference type="Proteomes" id="UP000323917">
    <property type="component" value="Chromosome"/>
</dbReference>
<dbReference type="RefSeq" id="WP_148074014.1">
    <property type="nucleotide sequence ID" value="NZ_CP042913.1"/>
</dbReference>
<dbReference type="GO" id="GO:0016740">
    <property type="term" value="F:transferase activity"/>
    <property type="evidence" value="ECO:0007669"/>
    <property type="project" value="UniProtKB-KW"/>
</dbReference>
<dbReference type="OrthoDB" id="1492801at2"/>
<dbReference type="InterPro" id="IPR020568">
    <property type="entry name" value="Ribosomal_Su5_D2-typ_SF"/>
</dbReference>